<dbReference type="RefSeq" id="WP_378972442.1">
    <property type="nucleotide sequence ID" value="NZ_JBHTBJ010000020.1"/>
</dbReference>
<protein>
    <submittedName>
        <fullName evidence="1">Uncharacterized protein</fullName>
    </submittedName>
</protein>
<dbReference type="EMBL" id="JBHTBJ010000020">
    <property type="protein sequence ID" value="MFC7277180.1"/>
    <property type="molecule type" value="Genomic_DNA"/>
</dbReference>
<proteinExistence type="predicted"/>
<keyword evidence="2" id="KW-1185">Reference proteome</keyword>
<reference evidence="2" key="1">
    <citation type="journal article" date="2019" name="Int. J. Syst. Evol. Microbiol.">
        <title>The Global Catalogue of Microorganisms (GCM) 10K type strain sequencing project: providing services to taxonomists for standard genome sequencing and annotation.</title>
        <authorList>
            <consortium name="The Broad Institute Genomics Platform"/>
            <consortium name="The Broad Institute Genome Sequencing Center for Infectious Disease"/>
            <person name="Wu L."/>
            <person name="Ma J."/>
        </authorList>
    </citation>
    <scope>NUCLEOTIDE SEQUENCE [LARGE SCALE GENOMIC DNA]</scope>
    <source>
        <strain evidence="2">XZYJT-10</strain>
    </source>
</reference>
<evidence type="ECO:0000313" key="1">
    <source>
        <dbReference type="EMBL" id="MFC7277180.1"/>
    </source>
</evidence>
<comment type="caution">
    <text evidence="1">The sequence shown here is derived from an EMBL/GenBank/DDBJ whole genome shotgun (WGS) entry which is preliminary data.</text>
</comment>
<accession>A0ABW2HVP8</accession>
<dbReference type="Proteomes" id="UP001596548">
    <property type="component" value="Unassembled WGS sequence"/>
</dbReference>
<name>A0ABW2HVP8_9ACTN</name>
<evidence type="ECO:0000313" key="2">
    <source>
        <dbReference type="Proteomes" id="UP001596548"/>
    </source>
</evidence>
<organism evidence="1 2">
    <name type="scientific">Paractinoplanes rhizophilus</name>
    <dbReference type="NCBI Taxonomy" id="1416877"/>
    <lineage>
        <taxon>Bacteria</taxon>
        <taxon>Bacillati</taxon>
        <taxon>Actinomycetota</taxon>
        <taxon>Actinomycetes</taxon>
        <taxon>Micromonosporales</taxon>
        <taxon>Micromonosporaceae</taxon>
        <taxon>Paractinoplanes</taxon>
    </lineage>
</organism>
<gene>
    <name evidence="1" type="ORF">ACFQS1_24570</name>
</gene>
<sequence>MAMQRADELTVVHHDDTVSRFRDVIYTLGRDGLRLITGDGSERHFPRHEVLTTQAQSNARA</sequence>